<dbReference type="EnsemblMetazoa" id="BGLB038881-RA">
    <property type="protein sequence ID" value="BGLB038881-PA"/>
    <property type="gene ID" value="BGLB038881"/>
</dbReference>
<dbReference type="VEuPathDB" id="VectorBase:BGLAX_028829"/>
<dbReference type="GO" id="GO:0030198">
    <property type="term" value="P:extracellular matrix organization"/>
    <property type="evidence" value="ECO:0007669"/>
    <property type="project" value="TreeGrafter"/>
</dbReference>
<dbReference type="PROSITE" id="PS50213">
    <property type="entry name" value="FAS1"/>
    <property type="match status" value="1"/>
</dbReference>
<dbReference type="STRING" id="6526.A0A2C9M656"/>
<dbReference type="GO" id="GO:0031012">
    <property type="term" value="C:extracellular matrix"/>
    <property type="evidence" value="ECO:0007669"/>
    <property type="project" value="TreeGrafter"/>
</dbReference>
<gene>
    <name evidence="2" type="primary">106079663</name>
</gene>
<organism evidence="2 3">
    <name type="scientific">Biomphalaria glabrata</name>
    <name type="common">Bloodfluke planorb</name>
    <name type="synonym">Freshwater snail</name>
    <dbReference type="NCBI Taxonomy" id="6526"/>
    <lineage>
        <taxon>Eukaryota</taxon>
        <taxon>Metazoa</taxon>
        <taxon>Spiralia</taxon>
        <taxon>Lophotrochozoa</taxon>
        <taxon>Mollusca</taxon>
        <taxon>Gastropoda</taxon>
        <taxon>Heterobranchia</taxon>
        <taxon>Euthyneura</taxon>
        <taxon>Panpulmonata</taxon>
        <taxon>Hygrophila</taxon>
        <taxon>Lymnaeoidea</taxon>
        <taxon>Planorbidae</taxon>
        <taxon>Biomphalaria</taxon>
    </lineage>
</organism>
<dbReference type="PANTHER" id="PTHR10900:SF77">
    <property type="entry name" value="FI19380P1"/>
    <property type="match status" value="1"/>
</dbReference>
<dbReference type="Proteomes" id="UP000076420">
    <property type="component" value="Unassembled WGS sequence"/>
</dbReference>
<protein>
    <recommendedName>
        <fullName evidence="1">FAS1 domain-containing protein</fullName>
    </recommendedName>
</protein>
<dbReference type="Pfam" id="PF02469">
    <property type="entry name" value="Fasciclin"/>
    <property type="match status" value="1"/>
</dbReference>
<dbReference type="GO" id="GO:0007155">
    <property type="term" value="P:cell adhesion"/>
    <property type="evidence" value="ECO:0007669"/>
    <property type="project" value="TreeGrafter"/>
</dbReference>
<dbReference type="KEGG" id="bgt:106079663"/>
<dbReference type="PANTHER" id="PTHR10900">
    <property type="entry name" value="PERIOSTIN-RELATED"/>
    <property type="match status" value="1"/>
</dbReference>
<feature type="domain" description="FAS1" evidence="1">
    <location>
        <begin position="11"/>
        <end position="148"/>
    </location>
</feature>
<evidence type="ECO:0000259" key="1">
    <source>
        <dbReference type="PROSITE" id="PS50213"/>
    </source>
</evidence>
<dbReference type="InterPro" id="IPR036378">
    <property type="entry name" value="FAS1_dom_sf"/>
</dbReference>
<proteinExistence type="predicted"/>
<dbReference type="Gene3D" id="2.30.180.10">
    <property type="entry name" value="FAS1 domain"/>
    <property type="match status" value="1"/>
</dbReference>
<dbReference type="AlphaFoldDB" id="A0A2C9M656"/>
<evidence type="ECO:0000313" key="2">
    <source>
        <dbReference type="EnsemblMetazoa" id="BGLB038881-PA"/>
    </source>
</evidence>
<dbReference type="VEuPathDB" id="VectorBase:BGLB038881"/>
<dbReference type="SMART" id="SM00554">
    <property type="entry name" value="FAS1"/>
    <property type="match status" value="1"/>
</dbReference>
<dbReference type="GO" id="GO:0005615">
    <property type="term" value="C:extracellular space"/>
    <property type="evidence" value="ECO:0007669"/>
    <property type="project" value="TreeGrafter"/>
</dbReference>
<evidence type="ECO:0000313" key="3">
    <source>
        <dbReference type="Proteomes" id="UP000076420"/>
    </source>
</evidence>
<dbReference type="GO" id="GO:0050839">
    <property type="term" value="F:cell adhesion molecule binding"/>
    <property type="evidence" value="ECO:0007669"/>
    <property type="project" value="TreeGrafter"/>
</dbReference>
<accession>A0A2C9M656</accession>
<dbReference type="SUPFAM" id="SSF82153">
    <property type="entry name" value="FAS1 domain"/>
    <property type="match status" value="1"/>
</dbReference>
<sequence length="152" mass="17012">MYLDVSTSEKPLDNIIGTARELKLNKFIDLAEKARLTTDLMQYGPYTAFVPSDEAIADAAPALVSSLSDTKGGSPLIRYHIAPGRLNISNFKERDQELVTLHDGSRVRVNKYAYGVSKSTLFVLDQLCTRRLKVTLSYGFHFVFDFLFPALC</sequence>
<dbReference type="InterPro" id="IPR000782">
    <property type="entry name" value="FAS1_domain"/>
</dbReference>
<dbReference type="InterPro" id="IPR050904">
    <property type="entry name" value="Adhesion/Biosynth-related"/>
</dbReference>
<reference evidence="2" key="1">
    <citation type="submission" date="2020-05" db="UniProtKB">
        <authorList>
            <consortium name="EnsemblMetazoa"/>
        </authorList>
    </citation>
    <scope>IDENTIFICATION</scope>
    <source>
        <strain evidence="2">BB02</strain>
    </source>
</reference>
<name>A0A2C9M656_BIOGL</name>